<organism evidence="1 2">
    <name type="scientific">Plasmodiophora brassicae</name>
    <name type="common">Clubroot disease agent</name>
    <dbReference type="NCBI Taxonomy" id="37360"/>
    <lineage>
        <taxon>Eukaryota</taxon>
        <taxon>Sar</taxon>
        <taxon>Rhizaria</taxon>
        <taxon>Endomyxa</taxon>
        <taxon>Phytomyxea</taxon>
        <taxon>Plasmodiophorida</taxon>
        <taxon>Plasmodiophoridae</taxon>
        <taxon>Plasmodiophora</taxon>
    </lineage>
</organism>
<dbReference type="AlphaFoldDB" id="A0A0G4J387"/>
<proteinExistence type="predicted"/>
<name>A0A0G4J387_PLABS</name>
<keyword evidence="2" id="KW-1185">Reference proteome</keyword>
<dbReference type="SUPFAM" id="SSF55729">
    <property type="entry name" value="Acyl-CoA N-acyltransferases (Nat)"/>
    <property type="match status" value="1"/>
</dbReference>
<protein>
    <recommendedName>
        <fullName evidence="3">N-acetyltransferase domain-containing protein</fullName>
    </recommendedName>
</protein>
<evidence type="ECO:0000313" key="2">
    <source>
        <dbReference type="Proteomes" id="UP000039324"/>
    </source>
</evidence>
<dbReference type="InterPro" id="IPR016181">
    <property type="entry name" value="Acyl_CoA_acyltransferase"/>
</dbReference>
<dbReference type="EMBL" id="CDSF01000122">
    <property type="protein sequence ID" value="CEP01992.1"/>
    <property type="molecule type" value="Genomic_DNA"/>
</dbReference>
<dbReference type="Proteomes" id="UP000039324">
    <property type="component" value="Unassembled WGS sequence"/>
</dbReference>
<sequence length="246" mass="28161">MALPGTPAANAREGYGNFDSMANSVSCSTRDVRALPALAWPWFPMPFDDGWVVRPMAEKDIDRVLHLYATYFSALHHTSRRMMLTRKWYETDVCKSDAEDERAKPYLVIVFCRPDGVITLATGMQMMPYERAYKLLATVAHPEHRGPLSKYYWPYMEEIARRGRIDIVQVTTAQGLERGALARKSGWKVGGIVPGEWVWSDGRRAYRDVLVHLYLLMPHALDYTTKETDWKMSPALKEAARMLSKL</sequence>
<evidence type="ECO:0000313" key="1">
    <source>
        <dbReference type="EMBL" id="CEP01992.1"/>
    </source>
</evidence>
<gene>
    <name evidence="1" type="ORF">PBRA_002257</name>
</gene>
<evidence type="ECO:0008006" key="3">
    <source>
        <dbReference type="Google" id="ProtNLM"/>
    </source>
</evidence>
<accession>A0A0G4J387</accession>
<reference evidence="1 2" key="1">
    <citation type="submission" date="2015-02" db="EMBL/GenBank/DDBJ databases">
        <authorList>
            <person name="Chooi Y.-H."/>
        </authorList>
    </citation>
    <scope>NUCLEOTIDE SEQUENCE [LARGE SCALE GENOMIC DNA]</scope>
    <source>
        <strain evidence="1">E3</strain>
    </source>
</reference>